<dbReference type="FunFam" id="3.30.465.10:FF:000001">
    <property type="entry name" value="D-2-hydroxyglutarate dehydrogenase, mitochondrial"/>
    <property type="match status" value="1"/>
</dbReference>
<gene>
    <name evidence="8" type="ORF">g.25400</name>
</gene>
<dbReference type="Gene3D" id="3.30.70.2740">
    <property type="match status" value="1"/>
</dbReference>
<dbReference type="Gene3D" id="1.10.45.10">
    <property type="entry name" value="Vanillyl-alcohol Oxidase, Chain A, domain 4"/>
    <property type="match status" value="1"/>
</dbReference>
<comment type="similarity">
    <text evidence="2">Belongs to the FAD-binding oxidoreductase/transferase type 4 family.</text>
</comment>
<evidence type="ECO:0000256" key="4">
    <source>
        <dbReference type="ARBA" id="ARBA00022827"/>
    </source>
</evidence>
<dbReference type="Gene3D" id="3.30.465.10">
    <property type="match status" value="1"/>
</dbReference>
<accession>A0A1D2A0U8</accession>
<evidence type="ECO:0000256" key="6">
    <source>
        <dbReference type="ARBA" id="ARBA00039003"/>
    </source>
</evidence>
<dbReference type="SUPFAM" id="SSF55103">
    <property type="entry name" value="FAD-linked oxidases, C-terminal domain"/>
    <property type="match status" value="1"/>
</dbReference>
<dbReference type="GO" id="GO:0051990">
    <property type="term" value="F:(R)-2-hydroxyglutarate dehydrogenase activity"/>
    <property type="evidence" value="ECO:0007669"/>
    <property type="project" value="UniProtKB-EC"/>
</dbReference>
<dbReference type="Gene3D" id="3.30.43.10">
    <property type="entry name" value="Uridine Diphospho-n-acetylenolpyruvylglucosamine Reductase, domain 2"/>
    <property type="match status" value="1"/>
</dbReference>
<proteinExistence type="inferred from homology"/>
<organism evidence="8">
    <name type="scientific">Auxenochlorella protothecoides</name>
    <name type="common">Green microalga</name>
    <name type="synonym">Chlorella protothecoides</name>
    <dbReference type="NCBI Taxonomy" id="3075"/>
    <lineage>
        <taxon>Eukaryota</taxon>
        <taxon>Viridiplantae</taxon>
        <taxon>Chlorophyta</taxon>
        <taxon>core chlorophytes</taxon>
        <taxon>Trebouxiophyceae</taxon>
        <taxon>Chlorellales</taxon>
        <taxon>Chlorellaceae</taxon>
        <taxon>Auxenochlorella</taxon>
    </lineage>
</organism>
<dbReference type="SUPFAM" id="SSF56176">
    <property type="entry name" value="FAD-binding/transporter-associated domain-like"/>
    <property type="match status" value="1"/>
</dbReference>
<dbReference type="InterPro" id="IPR016171">
    <property type="entry name" value="Vanillyl_alc_oxidase_C-sub2"/>
</dbReference>
<dbReference type="GO" id="GO:0071949">
    <property type="term" value="F:FAD binding"/>
    <property type="evidence" value="ECO:0007669"/>
    <property type="project" value="InterPro"/>
</dbReference>
<evidence type="ECO:0000313" key="8">
    <source>
        <dbReference type="EMBL" id="JAT72797.1"/>
    </source>
</evidence>
<evidence type="ECO:0000259" key="7">
    <source>
        <dbReference type="PROSITE" id="PS51387"/>
    </source>
</evidence>
<evidence type="ECO:0000256" key="3">
    <source>
        <dbReference type="ARBA" id="ARBA00022630"/>
    </source>
</evidence>
<dbReference type="InterPro" id="IPR016167">
    <property type="entry name" value="FAD-bd_PCMH_sub1"/>
</dbReference>
<dbReference type="InterPro" id="IPR006094">
    <property type="entry name" value="Oxid_FAD_bind_N"/>
</dbReference>
<evidence type="ECO:0000256" key="2">
    <source>
        <dbReference type="ARBA" id="ARBA00008000"/>
    </source>
</evidence>
<sequence>FLCSRSAAIHLAHIQDFPSSSDASLIVDSPILYCLRCAHTSWWPARAGHLPSWYTRAGARTFGVCLGAGPLGPYIPLKWIRHLPLDTHHATMLTRRVAGPAQQVGLAIWARAAGTLAPPRNTEFALLQDSDLAVFDSILGSGGVITDPHEVDPYNRWGWEVGVGVGVFRRVFGGPIPGHHAARPAPTQRVPMPALAMMIFLVSYCKSNPSPHPTPLAPPPKKIKTRDWMGKYRGRGRCVLRPRSTAQVSALLRHCSARRLAVVPQGGNTGLVGGSVPVHDEVVLSTGLMTTLLGFDPGSGALTAQAGAVLATLEAAARERGHAMPLDLGASGSCAIGGNVATNAGGIRLLRHGPLHGSVLGLEVVLAGGQVLDLLSSLRKDNTGYDLKQLFIGSEGTLGVITAVAIQCPAASPATSLAYLAVPSFKAAQQVLQAARQNLGELLSAFEFLDRESLEVAKQFLPGARDPLPGSDAPFFLVVEIAGSSEQHNAAMLEAFLESTMGEGRVLDGVVAQDSRQAGEIWALREGITEALRHRGAIYKYDLSFRVEEMYGVVGAARERLASAYPSGFLGGGAGSTAGSDTEHALKVVGYGHLGDGNVHLNISAPRYDAGLEALIEPWVYEFTAAHSGSISAEHGLGRMKAPCIGYSKPPEAVRLMRSIKAAFDPQGILNPYKVLPPE</sequence>
<feature type="non-terminal residue" evidence="8">
    <location>
        <position position="1"/>
    </location>
</feature>
<dbReference type="PANTHER" id="PTHR43716:SF1">
    <property type="entry name" value="D-2-HYDROXYGLUTARATE DEHYDROGENASE, MITOCHONDRIAL"/>
    <property type="match status" value="1"/>
</dbReference>
<dbReference type="InterPro" id="IPR004113">
    <property type="entry name" value="FAD-bd_oxidored_4_C"/>
</dbReference>
<keyword evidence="4" id="KW-0274">FAD</keyword>
<dbReference type="InterPro" id="IPR016169">
    <property type="entry name" value="FAD-bd_PCMH_sub2"/>
</dbReference>
<dbReference type="EC" id="1.1.99.39" evidence="6"/>
<dbReference type="InterPro" id="IPR051264">
    <property type="entry name" value="FAD-oxidored/transferase_4"/>
</dbReference>
<dbReference type="InterPro" id="IPR036318">
    <property type="entry name" value="FAD-bd_PCMH-like_sf"/>
</dbReference>
<dbReference type="FunFam" id="1.10.45.10:FF:000001">
    <property type="entry name" value="D-lactate dehydrogenase mitochondrial"/>
    <property type="match status" value="1"/>
</dbReference>
<dbReference type="FunFam" id="3.30.70.2740:FF:000002">
    <property type="entry name" value="D-2-hydroxyglutarate dehydrogenase mitochondrial"/>
    <property type="match status" value="1"/>
</dbReference>
<keyword evidence="3" id="KW-0285">Flavoprotein</keyword>
<dbReference type="GO" id="GO:0005739">
    <property type="term" value="C:mitochondrion"/>
    <property type="evidence" value="ECO:0007669"/>
    <property type="project" value="TreeGrafter"/>
</dbReference>
<dbReference type="EMBL" id="GDKF01005825">
    <property type="protein sequence ID" value="JAT72797.1"/>
    <property type="molecule type" value="Transcribed_RNA"/>
</dbReference>
<dbReference type="Pfam" id="PF02913">
    <property type="entry name" value="FAD-oxidase_C"/>
    <property type="match status" value="1"/>
</dbReference>
<name>A0A1D2A0U8_AUXPR</name>
<dbReference type="PANTHER" id="PTHR43716">
    <property type="entry name" value="D-2-HYDROXYGLUTARATE DEHYDROGENASE, MITOCHONDRIAL"/>
    <property type="match status" value="1"/>
</dbReference>
<reference evidence="8" key="1">
    <citation type="submission" date="2015-08" db="EMBL/GenBank/DDBJ databases">
        <authorList>
            <person name="Babu N.S."/>
            <person name="Beckwith C.J."/>
            <person name="Beseler K.G."/>
            <person name="Brison A."/>
            <person name="Carone J.V."/>
            <person name="Caskin T.P."/>
            <person name="Diamond M."/>
            <person name="Durham M.E."/>
            <person name="Foxe J.M."/>
            <person name="Go M."/>
            <person name="Henderson B.A."/>
            <person name="Jones I.B."/>
            <person name="McGettigan J.A."/>
            <person name="Micheletti S.J."/>
            <person name="Nasrallah M.E."/>
            <person name="Ortiz D."/>
            <person name="Piller C.R."/>
            <person name="Privatt S.R."/>
            <person name="Schneider S.L."/>
            <person name="Sharp S."/>
            <person name="Smith T.C."/>
            <person name="Stanton J.D."/>
            <person name="Ullery H.E."/>
            <person name="Wilson R.J."/>
            <person name="Serrano M.G."/>
            <person name="Buck G."/>
            <person name="Lee V."/>
            <person name="Wang Y."/>
            <person name="Carvalho R."/>
            <person name="Voegtly L."/>
            <person name="Shi R."/>
            <person name="Duckworth R."/>
            <person name="Johnson A."/>
            <person name="Loviza R."/>
            <person name="Walstead R."/>
            <person name="Shah Z."/>
            <person name="Kiflezghi M."/>
            <person name="Wade K."/>
            <person name="Ball S.L."/>
            <person name="Bradley K.W."/>
            <person name="Asai D.J."/>
            <person name="Bowman C.A."/>
            <person name="Russell D.A."/>
            <person name="Pope W.H."/>
            <person name="Jacobs-Sera D."/>
            <person name="Hendrix R.W."/>
            <person name="Hatfull G.F."/>
        </authorList>
    </citation>
    <scope>NUCLEOTIDE SEQUENCE</scope>
</reference>
<dbReference type="Gene3D" id="3.30.70.2190">
    <property type="match status" value="1"/>
</dbReference>
<dbReference type="PROSITE" id="PS51387">
    <property type="entry name" value="FAD_PCMH"/>
    <property type="match status" value="1"/>
</dbReference>
<keyword evidence="5" id="KW-0560">Oxidoreductase</keyword>
<dbReference type="InterPro" id="IPR016166">
    <property type="entry name" value="FAD-bd_PCMH"/>
</dbReference>
<dbReference type="Pfam" id="PF01565">
    <property type="entry name" value="FAD_binding_4"/>
    <property type="match status" value="1"/>
</dbReference>
<feature type="domain" description="FAD-binding PCMH-type" evidence="7">
    <location>
        <begin position="232"/>
        <end position="411"/>
    </location>
</feature>
<evidence type="ECO:0000256" key="1">
    <source>
        <dbReference type="ARBA" id="ARBA00001974"/>
    </source>
</evidence>
<dbReference type="InterPro" id="IPR016164">
    <property type="entry name" value="FAD-linked_Oxase-like_C"/>
</dbReference>
<protein>
    <recommendedName>
        <fullName evidence="6">D-2-hydroxyglutarate dehydrogenase</fullName>
        <ecNumber evidence="6">1.1.99.39</ecNumber>
    </recommendedName>
</protein>
<dbReference type="AlphaFoldDB" id="A0A1D2A0U8"/>
<dbReference type="FunFam" id="3.30.70.2190:FF:000001">
    <property type="entry name" value="D-2-hydroxyglutarate dehydrogenase mitochondrial"/>
    <property type="match status" value="1"/>
</dbReference>
<evidence type="ECO:0000256" key="5">
    <source>
        <dbReference type="ARBA" id="ARBA00023002"/>
    </source>
</evidence>
<comment type="cofactor">
    <cofactor evidence="1">
        <name>FAD</name>
        <dbReference type="ChEBI" id="CHEBI:57692"/>
    </cofactor>
</comment>